<protein>
    <submittedName>
        <fullName evidence="2">Uncharacterized protein</fullName>
    </submittedName>
</protein>
<gene>
    <name evidence="2" type="primary">Contig12717.g13569</name>
    <name evidence="2" type="ORF">STYLEM_3860</name>
</gene>
<name>A0A077ZYA0_STYLE</name>
<reference evidence="2 3" key="1">
    <citation type="submission" date="2014-06" db="EMBL/GenBank/DDBJ databases">
        <authorList>
            <person name="Swart Estienne"/>
        </authorList>
    </citation>
    <scope>NUCLEOTIDE SEQUENCE [LARGE SCALE GENOMIC DNA]</scope>
    <source>
        <strain evidence="2 3">130c</strain>
    </source>
</reference>
<sequence>MILQIDKTNSNIDKIQSKCKNKQQINQEIICFVQLLVHNLKQMIGGWKQFANIVIKQMQLSGYQDQEILDLLGNHQDLVNECSSTLKHLRQNILTQSQVFTLSLIYQMHNQVNELNLKEGQNDQSINMSQDLDQNQLTCLKGMKIAKNSSQQSQIPQDQWKAKSNSRNEMEQTRDIGSDKIIGQNNEVQVIQWQKNDQKTLQQNKIPLPTIANDLNVQILSSKISIQELPNSVQFSIDKSQNSVNKVGLQNDSDGKIAEQSFNNISIKQEALLVHESDIQEEVKLNIDSSQEIYNSQVINANQNLNKNFGDLSEQNPQVNQIQALANTMDNKDQLILKKDPAFKILRPKKRRQNDKQVIIQSFQEIKEINLNPQKKTTLLYYNMLDEKLLLGLSDAYTQVYSIKNDEEWELTSIITPISVFNYQESIYFGLNSKQVVILDRLEYEQKKLIDTTEIVIKIILYTHYDYQNNTSKEYLVFLEEKGYIEFYSLQNYSVIFTYQHNCKMDIKDGFQVHNSNQLCLGFSELVQNEYKNGQLSFIQIIRPQNNNQQSNKLEILPKKIEQEIQIKELENIKYFNKKVVFCVQQISTNCFIALSIHKNIFFFNRKYPKKVQQIHNPSGSINYNSLVKIDGFRESRPYLIFRDSKSLGLINCKSLEVFTLAQGIDYARCGNLFCLEQSSNDKEGKLYLYTMIFERISGKRSLRVYSLNIENNM</sequence>
<dbReference type="InParanoid" id="A0A077ZYA0"/>
<organism evidence="2 3">
    <name type="scientific">Stylonychia lemnae</name>
    <name type="common">Ciliate</name>
    <dbReference type="NCBI Taxonomy" id="5949"/>
    <lineage>
        <taxon>Eukaryota</taxon>
        <taxon>Sar</taxon>
        <taxon>Alveolata</taxon>
        <taxon>Ciliophora</taxon>
        <taxon>Intramacronucleata</taxon>
        <taxon>Spirotrichea</taxon>
        <taxon>Stichotrichia</taxon>
        <taxon>Sporadotrichida</taxon>
        <taxon>Oxytrichidae</taxon>
        <taxon>Stylonychinae</taxon>
        <taxon>Stylonychia</taxon>
    </lineage>
</organism>
<dbReference type="InterPro" id="IPR036322">
    <property type="entry name" value="WD40_repeat_dom_sf"/>
</dbReference>
<keyword evidence="3" id="KW-1185">Reference proteome</keyword>
<dbReference type="SUPFAM" id="SSF50978">
    <property type="entry name" value="WD40 repeat-like"/>
    <property type="match status" value="1"/>
</dbReference>
<evidence type="ECO:0000313" key="2">
    <source>
        <dbReference type="EMBL" id="CDW74876.1"/>
    </source>
</evidence>
<accession>A0A077ZYA0</accession>
<feature type="compositionally biased region" description="Basic and acidic residues" evidence="1">
    <location>
        <begin position="166"/>
        <end position="178"/>
    </location>
</feature>
<dbReference type="Proteomes" id="UP000039865">
    <property type="component" value="Unassembled WGS sequence"/>
</dbReference>
<proteinExistence type="predicted"/>
<dbReference type="AlphaFoldDB" id="A0A077ZYA0"/>
<feature type="compositionally biased region" description="Polar residues" evidence="1">
    <location>
        <begin position="147"/>
        <end position="165"/>
    </location>
</feature>
<evidence type="ECO:0000256" key="1">
    <source>
        <dbReference type="SAM" id="MobiDB-lite"/>
    </source>
</evidence>
<feature type="region of interest" description="Disordered" evidence="1">
    <location>
        <begin position="147"/>
        <end position="179"/>
    </location>
</feature>
<dbReference type="EMBL" id="CCKQ01003737">
    <property type="protein sequence ID" value="CDW74876.1"/>
    <property type="molecule type" value="Genomic_DNA"/>
</dbReference>
<evidence type="ECO:0000313" key="3">
    <source>
        <dbReference type="Proteomes" id="UP000039865"/>
    </source>
</evidence>